<feature type="domain" description="Symplekin C-terminal" evidence="1">
    <location>
        <begin position="53"/>
        <end position="165"/>
    </location>
</feature>
<dbReference type="PANTHER" id="PTHR47184">
    <property type="entry name" value="PHOSPHATIDYLINOSITOL 3-AND 4-KINASE FAMILY PROTEIN-RELATED"/>
    <property type="match status" value="1"/>
</dbReference>
<evidence type="ECO:0000259" key="1">
    <source>
        <dbReference type="Pfam" id="PF12295"/>
    </source>
</evidence>
<reference evidence="2 3" key="1">
    <citation type="journal article" date="2018" name="PLoS Genet.">
        <title>Population sequencing reveals clonal diversity and ancestral inbreeding in the grapevine cultivar Chardonnay.</title>
        <authorList>
            <person name="Roach M.J."/>
            <person name="Johnson D.L."/>
            <person name="Bohlmann J."/>
            <person name="van Vuuren H.J."/>
            <person name="Jones S.J."/>
            <person name="Pretorius I.S."/>
            <person name="Schmidt S.A."/>
            <person name="Borneman A.R."/>
        </authorList>
    </citation>
    <scope>NUCLEOTIDE SEQUENCE [LARGE SCALE GENOMIC DNA]</scope>
    <source>
        <strain evidence="3">cv. Chardonnay</strain>
        <tissue evidence="2">Leaf</tissue>
    </source>
</reference>
<dbReference type="AlphaFoldDB" id="A0A438F8H3"/>
<dbReference type="Pfam" id="PF12295">
    <property type="entry name" value="Symplekin_C"/>
    <property type="match status" value="1"/>
</dbReference>
<evidence type="ECO:0000313" key="2">
    <source>
        <dbReference type="EMBL" id="RVW56250.1"/>
    </source>
</evidence>
<accession>A0A438F8H3</accession>
<dbReference type="EMBL" id="QGNW01001091">
    <property type="protein sequence ID" value="RVW56250.1"/>
    <property type="molecule type" value="Genomic_DNA"/>
</dbReference>
<proteinExistence type="predicted"/>
<dbReference type="InterPro" id="IPR022075">
    <property type="entry name" value="Symplekin_C"/>
</dbReference>
<dbReference type="Proteomes" id="UP000288805">
    <property type="component" value="Unassembled WGS sequence"/>
</dbReference>
<dbReference type="PANTHER" id="PTHR47184:SF3">
    <property type="entry name" value="PHOSPHATIDYLINOSITOL 3-AND 4-KINASE FAMILY PROTEIN-RELATED"/>
    <property type="match status" value="1"/>
</dbReference>
<evidence type="ECO:0000313" key="3">
    <source>
        <dbReference type="Proteomes" id="UP000288805"/>
    </source>
</evidence>
<protein>
    <submittedName>
        <fullName evidence="2">Symplekin</fullName>
    </submittedName>
</protein>
<name>A0A438F8H3_VITVI</name>
<organism evidence="2 3">
    <name type="scientific">Vitis vinifera</name>
    <name type="common">Grape</name>
    <dbReference type="NCBI Taxonomy" id="29760"/>
    <lineage>
        <taxon>Eukaryota</taxon>
        <taxon>Viridiplantae</taxon>
        <taxon>Streptophyta</taxon>
        <taxon>Embryophyta</taxon>
        <taxon>Tracheophyta</taxon>
        <taxon>Spermatophyta</taxon>
        <taxon>Magnoliopsida</taxon>
        <taxon>eudicotyledons</taxon>
        <taxon>Gunneridae</taxon>
        <taxon>Pentapetalae</taxon>
        <taxon>rosids</taxon>
        <taxon>Vitales</taxon>
        <taxon>Vitaceae</taxon>
        <taxon>Viteae</taxon>
        <taxon>Vitis</taxon>
    </lineage>
</organism>
<sequence>MCLMQGSAHTGPALTPAEVLVAIHDISPEKDGIALKKAYLLSLKRCSLHQAVDPKTYHRITEACSACFEQRTVFTPQVLAKALNQMVDHTPLPLLFMRTVIQAIDAYPTLVDFVMEILSKLVSKQVWRMPKLWVGFLKCVSQTQPHSFRVLLQLPAPQLESALNKHANLRGPLSAYASQPSIKSSLPRYSFGGPFCILLHYLLM</sequence>
<comment type="caution">
    <text evidence="2">The sequence shown here is derived from an EMBL/GenBank/DDBJ whole genome shotgun (WGS) entry which is preliminary data.</text>
</comment>
<gene>
    <name evidence="2" type="primary">SYMPK_0</name>
    <name evidence="2" type="ORF">CK203_092256</name>
</gene>